<sequence length="131" mass="14370">MPKPVVVGSVDLRRRQAREDACQTEVALNRRLAPDVYLAVADVRDEAGLLRDHMVVMRRLPVARRLTTLVERGGWVDPQLRDPGADRCGSVRRAAWRLCRLAGWTCCAPRNVPAGSGDTSPSSLLRVIGSG</sequence>
<name>Q2J969_FRACC</name>
<dbReference type="EMBL" id="CP000249">
    <property type="protein sequence ID" value="ABD12173.1"/>
    <property type="molecule type" value="Genomic_DNA"/>
</dbReference>
<keyword evidence="2" id="KW-1185">Reference proteome</keyword>
<dbReference type="AlphaFoldDB" id="Q2J969"/>
<evidence type="ECO:0000313" key="2">
    <source>
        <dbReference type="Proteomes" id="UP000001937"/>
    </source>
</evidence>
<dbReference type="RefSeq" id="WP_011437202.1">
    <property type="nucleotide sequence ID" value="NC_007777.1"/>
</dbReference>
<dbReference type="Proteomes" id="UP000001937">
    <property type="component" value="Chromosome"/>
</dbReference>
<reference evidence="1 2" key="1">
    <citation type="journal article" date="2007" name="Genome Res.">
        <title>Genome characteristics of facultatively symbiotic Frankia sp. strains reflect host range and host plant biogeography.</title>
        <authorList>
            <person name="Normand P."/>
            <person name="Lapierre P."/>
            <person name="Tisa L.S."/>
            <person name="Gogarten J.P."/>
            <person name="Alloisio N."/>
            <person name="Bagnarol E."/>
            <person name="Bassi C.A."/>
            <person name="Berry A.M."/>
            <person name="Bickhart D.M."/>
            <person name="Choisne N."/>
            <person name="Couloux A."/>
            <person name="Cournoyer B."/>
            <person name="Cruveiller S."/>
            <person name="Daubin V."/>
            <person name="Demange N."/>
            <person name="Francino M.P."/>
            <person name="Goltsman E."/>
            <person name="Huang Y."/>
            <person name="Kopp O.R."/>
            <person name="Labarre L."/>
            <person name="Lapidus A."/>
            <person name="Lavire C."/>
            <person name="Marechal J."/>
            <person name="Martinez M."/>
            <person name="Mastronunzio J.E."/>
            <person name="Mullin B.C."/>
            <person name="Niemann J."/>
            <person name="Pujic P."/>
            <person name="Rawnsley T."/>
            <person name="Rouy Z."/>
            <person name="Schenowitz C."/>
            <person name="Sellstedt A."/>
            <person name="Tavares F."/>
            <person name="Tomkins J.P."/>
            <person name="Vallenet D."/>
            <person name="Valverde C."/>
            <person name="Wall L.G."/>
            <person name="Wang Y."/>
            <person name="Medigue C."/>
            <person name="Benson D.R."/>
        </authorList>
    </citation>
    <scope>NUCLEOTIDE SEQUENCE [LARGE SCALE GENOMIC DNA]</scope>
    <source>
        <strain evidence="2">DSM 45818 / CECT 9043 / CcI3</strain>
    </source>
</reference>
<proteinExistence type="predicted"/>
<dbReference type="STRING" id="106370.Francci3_2815"/>
<organism evidence="1 2">
    <name type="scientific">Frankia casuarinae (strain DSM 45818 / CECT 9043 / HFP020203 / CcI3)</name>
    <dbReference type="NCBI Taxonomy" id="106370"/>
    <lineage>
        <taxon>Bacteria</taxon>
        <taxon>Bacillati</taxon>
        <taxon>Actinomycetota</taxon>
        <taxon>Actinomycetes</taxon>
        <taxon>Frankiales</taxon>
        <taxon>Frankiaceae</taxon>
        <taxon>Frankia</taxon>
    </lineage>
</organism>
<accession>Q2J969</accession>
<gene>
    <name evidence="1" type="ordered locus">Francci3_2815</name>
</gene>
<dbReference type="KEGG" id="fra:Francci3_2815"/>
<dbReference type="HOGENOM" id="CLU_1924495_0_0_11"/>
<dbReference type="eggNOG" id="COG2187">
    <property type="taxonomic scope" value="Bacteria"/>
</dbReference>
<protein>
    <submittedName>
        <fullName evidence="1">Uncharacterized protein</fullName>
    </submittedName>
</protein>
<evidence type="ECO:0000313" key="1">
    <source>
        <dbReference type="EMBL" id="ABD12173.1"/>
    </source>
</evidence>